<comment type="caution">
    <text evidence="2">The sequence shown here is derived from an EMBL/GenBank/DDBJ whole genome shotgun (WGS) entry which is preliminary data.</text>
</comment>
<keyword evidence="3" id="KW-1185">Reference proteome</keyword>
<name>A0A6V7HG05_9HYME</name>
<dbReference type="InterPro" id="IPR052270">
    <property type="entry name" value="CACF_protein"/>
</dbReference>
<dbReference type="Proteomes" id="UP000752696">
    <property type="component" value="Unassembled WGS sequence"/>
</dbReference>
<dbReference type="PANTHER" id="PTHR22028">
    <property type="entry name" value="SFI1 SPINDLE BODY DOMAIN-CONTAINING PROTEIN-RELATED"/>
    <property type="match status" value="1"/>
</dbReference>
<sequence>MVYMNEVTNLMDRMMKVNIFHPLEKLRMLRDEEKTFLDPNFIMNARHRISRENLSASPVNSPVLTEARKLLMQEETKQLYMKKQQRFLERELKKFEMEISKSRPKFSKSYTCTKRNFISSDDDDFWRISRKLRNKITVEEKQNQINRNHNESIDTVYKKNTITEADDSLLKLENEKTKCEISSIGNIKVTIKDKTNFEIETQRLHLLRKYFDILKRHATERQRLREIKMQIQQNMIRKIMRKYFDIWKTRMRDAKNNVQKQTEGKEISEERKIEMFINTIVDCQKELTKRSQKPRTRNDILMAEESNKVHMKKKTNYCKRIIVEPPAQCRLNAQKQIIENQKAKLAEQSKIIEELKLKQMQKEISWANRETMDIAKKTLTNCGRSTRRTLIQLMQQNGYRFIIDYVHLPERDENSTIPRHPPDPPKFLLRMEARAEARRKRVKLAEEIRKQKLEEQKSKEEAARIEEEQKKKRLQQEVKALAEVRRLRKEQEQNRQREVEKFRRLNNVADEFYRKYLLRHYIMKPFVIFIEEVQINTKKAEDHYREKLTKKIFTIWKKEVDIQYKMKTEVVELVYNTNLTTRIFKEWKQEVKELNSKRQVAIDFHDMKLLDKYFKLWQVTILEFKARFEEKRKLVTKIYENTLKVKYFGIWKKYLTIAVNIKESEKRKNELRQLVQEVIPDFDPKQRGVALED</sequence>
<dbReference type="OrthoDB" id="6256972at2759"/>
<evidence type="ECO:0000313" key="3">
    <source>
        <dbReference type="Proteomes" id="UP000752696"/>
    </source>
</evidence>
<proteinExistence type="predicted"/>
<evidence type="ECO:0000313" key="2">
    <source>
        <dbReference type="EMBL" id="CAD1479629.1"/>
    </source>
</evidence>
<dbReference type="PANTHER" id="PTHR22028:SF5">
    <property type="entry name" value="COILED-COIL DOMAIN-CONTAINING PROTEIN 191"/>
    <property type="match status" value="1"/>
</dbReference>
<reference evidence="2" key="1">
    <citation type="submission" date="2020-07" db="EMBL/GenBank/DDBJ databases">
        <authorList>
            <person name="Nazaruddin N."/>
        </authorList>
    </citation>
    <scope>NUCLEOTIDE SEQUENCE</scope>
</reference>
<gene>
    <name evidence="2" type="ORF">MHI_LOCUS872318</name>
</gene>
<evidence type="ECO:0008006" key="4">
    <source>
        <dbReference type="Google" id="ProtNLM"/>
    </source>
</evidence>
<evidence type="ECO:0000256" key="1">
    <source>
        <dbReference type="SAM" id="Coils"/>
    </source>
</evidence>
<keyword evidence="1" id="KW-0175">Coiled coil</keyword>
<organism evidence="2 3">
    <name type="scientific">Heterotrigona itama</name>
    <dbReference type="NCBI Taxonomy" id="395501"/>
    <lineage>
        <taxon>Eukaryota</taxon>
        <taxon>Metazoa</taxon>
        <taxon>Ecdysozoa</taxon>
        <taxon>Arthropoda</taxon>
        <taxon>Hexapoda</taxon>
        <taxon>Insecta</taxon>
        <taxon>Pterygota</taxon>
        <taxon>Neoptera</taxon>
        <taxon>Endopterygota</taxon>
        <taxon>Hymenoptera</taxon>
        <taxon>Apocrita</taxon>
        <taxon>Aculeata</taxon>
        <taxon>Apoidea</taxon>
        <taxon>Anthophila</taxon>
        <taxon>Apidae</taxon>
        <taxon>Heterotrigona</taxon>
    </lineage>
</organism>
<dbReference type="EMBL" id="CAJDYZ010011526">
    <property type="protein sequence ID" value="CAD1479629.1"/>
    <property type="molecule type" value="Genomic_DNA"/>
</dbReference>
<protein>
    <recommendedName>
        <fullName evidence="4">Sfi1 spindle body domain-containing protein</fullName>
    </recommendedName>
</protein>
<feature type="coiled-coil region" evidence="1">
    <location>
        <begin position="214"/>
        <end position="271"/>
    </location>
</feature>
<accession>A0A6V7HG05</accession>
<feature type="coiled-coil region" evidence="1">
    <location>
        <begin position="434"/>
        <end position="508"/>
    </location>
</feature>
<dbReference type="AlphaFoldDB" id="A0A6V7HG05"/>